<evidence type="ECO:0000256" key="5">
    <source>
        <dbReference type="ARBA" id="ARBA00022525"/>
    </source>
</evidence>
<keyword evidence="13 20" id="KW-1015">Disulfide bond</keyword>
<evidence type="ECO:0000256" key="7">
    <source>
        <dbReference type="ARBA" id="ARBA00022617"/>
    </source>
</evidence>
<dbReference type="PRINTS" id="PR00458">
    <property type="entry name" value="PEROXIDASE"/>
</dbReference>
<evidence type="ECO:0000256" key="13">
    <source>
        <dbReference type="ARBA" id="ARBA00023157"/>
    </source>
</evidence>
<dbReference type="Gene3D" id="1.10.420.10">
    <property type="entry name" value="Peroxidase, domain 2"/>
    <property type="match status" value="1"/>
</dbReference>
<sequence length="340" mass="37021">MARSSTAAALVAITLVSVLSPALSVPLNSTAGGRLSEDFHAVSCPPFENIVSMEVYRALLADIKIAAGLIRIFFHDCFPQGCDASILLLGRNSEQRMGPNRTLQRKALQLIEQIRFKVHAACGPTVSCADILAMATREAVYFSGGGPRYSVPLGSFDSLAPASQRDVGLLPSPTTSQVSDLLNVFASRGFGHPAELVALSGAHSIGTAHCSSFSDRARRQEDPFSSMLLMACGRNPNYQQFLDVRTPNLLDSQYYWDLLAGQGVFTSDMALVRDWRTVPYVQQFANNQPAFQNLFVQSMIKLSFFRPFGNFGEIRQFSCFRTNSGWITEAADDEGLAASA</sequence>
<evidence type="ECO:0000256" key="12">
    <source>
        <dbReference type="ARBA" id="ARBA00023004"/>
    </source>
</evidence>
<feature type="active site" description="Proton acceptor" evidence="16">
    <location>
        <position position="75"/>
    </location>
</feature>
<feature type="binding site" evidence="18">
    <location>
        <position position="246"/>
    </location>
    <ligand>
        <name>Ca(2+)</name>
        <dbReference type="ChEBI" id="CHEBI:29108"/>
        <label>2</label>
    </ligand>
</feature>
<dbReference type="PROSITE" id="PS50873">
    <property type="entry name" value="PEROXIDASE_4"/>
    <property type="match status" value="1"/>
</dbReference>
<feature type="site" description="Transition state stabilizer" evidence="19">
    <location>
        <position position="71"/>
    </location>
</feature>
<keyword evidence="24" id="KW-1185">Reference proteome</keyword>
<dbReference type="PRINTS" id="PR00461">
    <property type="entry name" value="PLPEROXIDASE"/>
</dbReference>
<feature type="binding site" description="axial binding residue" evidence="18">
    <location>
        <position position="203"/>
    </location>
    <ligand>
        <name>heme b</name>
        <dbReference type="ChEBI" id="CHEBI:60344"/>
    </ligand>
    <ligandPart>
        <name>Fe</name>
        <dbReference type="ChEBI" id="CHEBI:18248"/>
    </ligandPart>
</feature>
<proteinExistence type="inferred from homology"/>
<dbReference type="AlphaFoldDB" id="A0A5J9WCD9"/>
<feature type="binding site" evidence="18">
    <location>
        <position position="85"/>
    </location>
    <ligand>
        <name>Ca(2+)</name>
        <dbReference type="ChEBI" id="CHEBI:29108"/>
        <label>1</label>
    </ligand>
</feature>
<evidence type="ECO:0000256" key="21">
    <source>
        <dbReference type="RuleBase" id="RU362060"/>
    </source>
</evidence>
<evidence type="ECO:0000313" key="23">
    <source>
        <dbReference type="EMBL" id="TVU45673.1"/>
    </source>
</evidence>
<comment type="cofactor">
    <cofactor evidence="18 21">
        <name>Ca(2+)</name>
        <dbReference type="ChEBI" id="CHEBI:29108"/>
    </cofactor>
    <text evidence="18 21">Binds 2 calcium ions per subunit.</text>
</comment>
<comment type="cofactor">
    <cofactor evidence="18 21">
        <name>heme b</name>
        <dbReference type="ChEBI" id="CHEBI:60344"/>
    </cofactor>
    <text evidence="18 21">Binds 1 heme b (iron(II)-protoporphyrin IX) group per subunit.</text>
</comment>
<dbReference type="InterPro" id="IPR019793">
    <property type="entry name" value="Peroxidases_heam-ligand_BS"/>
</dbReference>
<dbReference type="GO" id="GO:0006979">
    <property type="term" value="P:response to oxidative stress"/>
    <property type="evidence" value="ECO:0007669"/>
    <property type="project" value="UniProtKB-UniRule"/>
</dbReference>
<dbReference type="GO" id="GO:0046872">
    <property type="term" value="F:metal ion binding"/>
    <property type="evidence" value="ECO:0007669"/>
    <property type="project" value="UniProtKB-UniRule"/>
</dbReference>
<organism evidence="23 24">
    <name type="scientific">Eragrostis curvula</name>
    <name type="common">weeping love grass</name>
    <dbReference type="NCBI Taxonomy" id="38414"/>
    <lineage>
        <taxon>Eukaryota</taxon>
        <taxon>Viridiplantae</taxon>
        <taxon>Streptophyta</taxon>
        <taxon>Embryophyta</taxon>
        <taxon>Tracheophyta</taxon>
        <taxon>Spermatophyta</taxon>
        <taxon>Magnoliopsida</taxon>
        <taxon>Liliopsida</taxon>
        <taxon>Poales</taxon>
        <taxon>Poaceae</taxon>
        <taxon>PACMAD clade</taxon>
        <taxon>Chloridoideae</taxon>
        <taxon>Eragrostideae</taxon>
        <taxon>Eragrostidinae</taxon>
        <taxon>Eragrostis</taxon>
    </lineage>
</organism>
<feature type="signal peptide" evidence="21">
    <location>
        <begin position="1"/>
        <end position="24"/>
    </location>
</feature>
<keyword evidence="5 21" id="KW-0964">Secreted</keyword>
<dbReference type="Gene3D" id="1.10.520.10">
    <property type="match status" value="1"/>
</dbReference>
<dbReference type="PANTHER" id="PTHR31517">
    <property type="match status" value="1"/>
</dbReference>
<evidence type="ECO:0000256" key="6">
    <source>
        <dbReference type="ARBA" id="ARBA00022559"/>
    </source>
</evidence>
<dbReference type="InterPro" id="IPR002016">
    <property type="entry name" value="Haem_peroxidase"/>
</dbReference>
<comment type="similarity">
    <text evidence="3">Belongs to the peroxidase family. Ascorbate peroxidase subfamily.</text>
</comment>
<evidence type="ECO:0000256" key="3">
    <source>
        <dbReference type="ARBA" id="ARBA00006873"/>
    </source>
</evidence>
<feature type="disulfide bond" evidence="20">
    <location>
        <begin position="44"/>
        <end position="122"/>
    </location>
</feature>
<keyword evidence="7 21" id="KW-0349">Heme</keyword>
<dbReference type="InterPro" id="IPR019794">
    <property type="entry name" value="Peroxidases_AS"/>
</dbReference>
<keyword evidence="10 18" id="KW-0106">Calcium</keyword>
<keyword evidence="14" id="KW-0325">Glycoprotein</keyword>
<evidence type="ECO:0000256" key="15">
    <source>
        <dbReference type="ARBA" id="ARBA00023324"/>
    </source>
</evidence>
<protein>
    <recommendedName>
        <fullName evidence="4 21">Peroxidase</fullName>
        <ecNumber evidence="4 21">1.11.1.7</ecNumber>
    </recommendedName>
</protein>
<reference evidence="23 24" key="1">
    <citation type="journal article" date="2019" name="Sci. Rep.">
        <title>A high-quality genome of Eragrostis curvula grass provides insights into Poaceae evolution and supports new strategies to enhance forage quality.</title>
        <authorList>
            <person name="Carballo J."/>
            <person name="Santos B.A.C.M."/>
            <person name="Zappacosta D."/>
            <person name="Garbus I."/>
            <person name="Selva J.P."/>
            <person name="Gallo C.A."/>
            <person name="Diaz A."/>
            <person name="Albertini E."/>
            <person name="Caccamo M."/>
            <person name="Echenique V."/>
        </authorList>
    </citation>
    <scope>NUCLEOTIDE SEQUENCE [LARGE SCALE GENOMIC DNA]</scope>
    <source>
        <strain evidence="24">cv. Victoria</strain>
        <tissue evidence="23">Leaf</tissue>
    </source>
</reference>
<evidence type="ECO:0000256" key="9">
    <source>
        <dbReference type="ARBA" id="ARBA00022729"/>
    </source>
</evidence>
<dbReference type="Pfam" id="PF00141">
    <property type="entry name" value="peroxidase"/>
    <property type="match status" value="1"/>
</dbReference>
<feature type="binding site" evidence="18">
    <location>
        <position position="83"/>
    </location>
    <ligand>
        <name>Ca(2+)</name>
        <dbReference type="ChEBI" id="CHEBI:29108"/>
        <label>1</label>
    </ligand>
</feature>
<feature type="binding site" evidence="18">
    <location>
        <position position="76"/>
    </location>
    <ligand>
        <name>Ca(2+)</name>
        <dbReference type="ChEBI" id="CHEBI:29108"/>
        <label>1</label>
    </ligand>
</feature>
<feature type="disulfide bond" evidence="20">
    <location>
        <begin position="128"/>
        <end position="319"/>
    </location>
</feature>
<feature type="non-terminal residue" evidence="23">
    <location>
        <position position="1"/>
    </location>
</feature>
<dbReference type="FunFam" id="1.10.420.10:FF:000006">
    <property type="entry name" value="Peroxidase"/>
    <property type="match status" value="1"/>
</dbReference>
<evidence type="ECO:0000256" key="14">
    <source>
        <dbReference type="ARBA" id="ARBA00023180"/>
    </source>
</evidence>
<dbReference type="InterPro" id="IPR000823">
    <property type="entry name" value="Peroxidase_pln"/>
</dbReference>
<feature type="binding site" evidence="18">
    <location>
        <position position="243"/>
    </location>
    <ligand>
        <name>Ca(2+)</name>
        <dbReference type="ChEBI" id="CHEBI:29108"/>
        <label>2</label>
    </ligand>
</feature>
<keyword evidence="8 18" id="KW-0479">Metal-binding</keyword>
<feature type="binding site" evidence="17">
    <location>
        <position position="171"/>
    </location>
    <ligand>
        <name>substrate</name>
    </ligand>
</feature>
<dbReference type="SUPFAM" id="SSF48113">
    <property type="entry name" value="Heme-dependent peroxidases"/>
    <property type="match status" value="1"/>
</dbReference>
<dbReference type="CDD" id="cd00693">
    <property type="entry name" value="secretory_peroxidase"/>
    <property type="match status" value="1"/>
</dbReference>
<evidence type="ECO:0000256" key="20">
    <source>
        <dbReference type="PIRSR" id="PIRSR600823-5"/>
    </source>
</evidence>
<feature type="disulfide bond" evidence="20">
    <location>
        <begin position="210"/>
        <end position="232"/>
    </location>
</feature>
<dbReference type="GO" id="GO:0020037">
    <property type="term" value="F:heme binding"/>
    <property type="evidence" value="ECO:0007669"/>
    <property type="project" value="UniProtKB-UniRule"/>
</dbReference>
<dbReference type="Gramene" id="TVU45673">
    <property type="protein sequence ID" value="TVU45673"/>
    <property type="gene ID" value="EJB05_05166"/>
</dbReference>
<feature type="binding site" evidence="18">
    <location>
        <position position="94"/>
    </location>
    <ligand>
        <name>Ca(2+)</name>
        <dbReference type="ChEBI" id="CHEBI:29108"/>
        <label>1</label>
    </ligand>
</feature>
<dbReference type="InterPro" id="IPR033905">
    <property type="entry name" value="Secretory_peroxidase"/>
</dbReference>
<evidence type="ECO:0000256" key="4">
    <source>
        <dbReference type="ARBA" id="ARBA00012313"/>
    </source>
</evidence>
<evidence type="ECO:0000256" key="19">
    <source>
        <dbReference type="PIRSR" id="PIRSR600823-4"/>
    </source>
</evidence>
<evidence type="ECO:0000256" key="18">
    <source>
        <dbReference type="PIRSR" id="PIRSR600823-3"/>
    </source>
</evidence>
<evidence type="ECO:0000256" key="1">
    <source>
        <dbReference type="ARBA" id="ARBA00000189"/>
    </source>
</evidence>
<comment type="subcellular location">
    <subcellularLocation>
        <location evidence="2 21">Secreted</location>
    </subcellularLocation>
</comment>
<dbReference type="EC" id="1.11.1.7" evidence="4 21"/>
<keyword evidence="11 21" id="KW-0560">Oxidoreductase</keyword>
<feature type="domain" description="Plant heme peroxidase family profile" evidence="22">
    <location>
        <begin position="34"/>
        <end position="316"/>
    </location>
</feature>
<comment type="caution">
    <text evidence="23">The sequence shown here is derived from an EMBL/GenBank/DDBJ whole genome shotgun (WGS) entry which is preliminary data.</text>
</comment>
<evidence type="ECO:0000256" key="17">
    <source>
        <dbReference type="PIRSR" id="PIRSR600823-2"/>
    </source>
</evidence>
<gene>
    <name evidence="23" type="ORF">EJB05_05166</name>
</gene>
<dbReference type="GO" id="GO:0140825">
    <property type="term" value="F:lactoperoxidase activity"/>
    <property type="evidence" value="ECO:0007669"/>
    <property type="project" value="UniProtKB-EC"/>
</dbReference>
<dbReference type="PANTHER" id="PTHR31517:SF51">
    <property type="entry name" value="PEROXIDASE 55"/>
    <property type="match status" value="1"/>
</dbReference>
<comment type="catalytic activity">
    <reaction evidence="1 21">
        <text>2 a phenolic donor + H2O2 = 2 a phenolic radical donor + 2 H2O</text>
        <dbReference type="Rhea" id="RHEA:56136"/>
        <dbReference type="ChEBI" id="CHEBI:15377"/>
        <dbReference type="ChEBI" id="CHEBI:16240"/>
        <dbReference type="ChEBI" id="CHEBI:139520"/>
        <dbReference type="ChEBI" id="CHEBI:139521"/>
        <dbReference type="EC" id="1.11.1.7"/>
    </reaction>
</comment>
<dbReference type="PROSITE" id="PS00436">
    <property type="entry name" value="PEROXIDASE_2"/>
    <property type="match status" value="1"/>
</dbReference>
<evidence type="ECO:0000256" key="10">
    <source>
        <dbReference type="ARBA" id="ARBA00022837"/>
    </source>
</evidence>
<comment type="similarity">
    <text evidence="21">Belongs to the peroxidase family. Classical plant (class III) peroxidase subfamily.</text>
</comment>
<dbReference type="GO" id="GO:0005576">
    <property type="term" value="C:extracellular region"/>
    <property type="evidence" value="ECO:0007669"/>
    <property type="project" value="UniProtKB-SubCell"/>
</dbReference>
<dbReference type="OrthoDB" id="2113341at2759"/>
<feature type="binding site" evidence="18">
    <location>
        <position position="81"/>
    </location>
    <ligand>
        <name>Ca(2+)</name>
        <dbReference type="ChEBI" id="CHEBI:29108"/>
        <label>1</label>
    </ligand>
</feature>
<feature type="binding site" evidence="18">
    <location>
        <position position="251"/>
    </location>
    <ligand>
        <name>Ca(2+)</name>
        <dbReference type="ChEBI" id="CHEBI:29108"/>
        <label>2</label>
    </ligand>
</feature>
<feature type="disulfide bond" evidence="20">
    <location>
        <begin position="77"/>
        <end position="82"/>
    </location>
</feature>
<keyword evidence="12 18" id="KW-0408">Iron</keyword>
<accession>A0A5J9WCD9</accession>
<evidence type="ECO:0000256" key="2">
    <source>
        <dbReference type="ARBA" id="ARBA00004613"/>
    </source>
</evidence>
<evidence type="ECO:0000256" key="16">
    <source>
        <dbReference type="PIRSR" id="PIRSR600823-1"/>
    </source>
</evidence>
<dbReference type="PROSITE" id="PS00435">
    <property type="entry name" value="PEROXIDASE_1"/>
    <property type="match status" value="1"/>
</dbReference>
<evidence type="ECO:0000259" key="22">
    <source>
        <dbReference type="PROSITE" id="PS50873"/>
    </source>
</evidence>
<name>A0A5J9WCD9_9POAL</name>
<evidence type="ECO:0000313" key="24">
    <source>
        <dbReference type="Proteomes" id="UP000324897"/>
    </source>
</evidence>
<dbReference type="Proteomes" id="UP000324897">
    <property type="component" value="Chromosome 5"/>
</dbReference>
<dbReference type="EMBL" id="RWGY01000004">
    <property type="protein sequence ID" value="TVU45673.1"/>
    <property type="molecule type" value="Genomic_DNA"/>
</dbReference>
<keyword evidence="6 21" id="KW-0575">Peroxidase</keyword>
<keyword evidence="15 21" id="KW-0376">Hydrogen peroxide</keyword>
<dbReference type="GO" id="GO:0042744">
    <property type="term" value="P:hydrogen peroxide catabolic process"/>
    <property type="evidence" value="ECO:0007669"/>
    <property type="project" value="UniProtKB-KW"/>
</dbReference>
<evidence type="ECO:0000256" key="11">
    <source>
        <dbReference type="ARBA" id="ARBA00023002"/>
    </source>
</evidence>
<dbReference type="InterPro" id="IPR010255">
    <property type="entry name" value="Haem_peroxidase_sf"/>
</dbReference>
<evidence type="ECO:0000256" key="8">
    <source>
        <dbReference type="ARBA" id="ARBA00022723"/>
    </source>
</evidence>
<feature type="chain" id="PRO_5023976640" description="Peroxidase" evidence="21">
    <location>
        <begin position="25"/>
        <end position="340"/>
    </location>
</feature>
<comment type="function">
    <text evidence="21">Removal of H(2)O(2), oxidation of toxic reductants, biosynthesis and degradation of lignin, suberization, auxin catabolism, response to environmental stresses such as wounding, pathogen attack and oxidative stress.</text>
</comment>
<keyword evidence="9 21" id="KW-0732">Signal</keyword>
<dbReference type="FunFam" id="1.10.520.10:FF:000009">
    <property type="entry name" value="Peroxidase"/>
    <property type="match status" value="1"/>
</dbReference>